<keyword evidence="8 9" id="KW-0472">Membrane</keyword>
<dbReference type="AlphaFoldDB" id="A0A5M8NW82"/>
<gene>
    <name evidence="10" type="ORF">EZS26_002750</name>
</gene>
<name>A0A5M8NW82_9BACT</name>
<evidence type="ECO:0000256" key="3">
    <source>
        <dbReference type="ARBA" id="ARBA00022519"/>
    </source>
</evidence>
<evidence type="ECO:0000256" key="5">
    <source>
        <dbReference type="ARBA" id="ARBA00022692"/>
    </source>
</evidence>
<comment type="caution">
    <text evidence="10">The sequence shown here is derived from an EMBL/GenBank/DDBJ whole genome shotgun (WGS) entry which is preliminary data.</text>
</comment>
<feature type="transmembrane region" description="Helical" evidence="9">
    <location>
        <begin position="38"/>
        <end position="63"/>
    </location>
</feature>
<dbReference type="InterPro" id="IPR004673">
    <property type="entry name" value="L-rhamnose-proton_sym_RhaT"/>
</dbReference>
<keyword evidence="7 9" id="KW-1133">Transmembrane helix</keyword>
<evidence type="ECO:0000256" key="9">
    <source>
        <dbReference type="SAM" id="Phobius"/>
    </source>
</evidence>
<evidence type="ECO:0000256" key="6">
    <source>
        <dbReference type="ARBA" id="ARBA00022847"/>
    </source>
</evidence>
<dbReference type="Pfam" id="PF06379">
    <property type="entry name" value="RhaT"/>
    <property type="match status" value="1"/>
</dbReference>
<keyword evidence="5 9" id="KW-0812">Transmembrane</keyword>
<feature type="transmembrane region" description="Helical" evidence="9">
    <location>
        <begin position="75"/>
        <end position="94"/>
    </location>
</feature>
<evidence type="ECO:0000313" key="10">
    <source>
        <dbReference type="EMBL" id="KAA6301102.1"/>
    </source>
</evidence>
<dbReference type="Proteomes" id="UP000324575">
    <property type="component" value="Unassembled WGS sequence"/>
</dbReference>
<feature type="transmembrane region" description="Helical" evidence="9">
    <location>
        <begin position="260"/>
        <end position="277"/>
    </location>
</feature>
<dbReference type="EMBL" id="SNRX01000028">
    <property type="protein sequence ID" value="KAA6301102.1"/>
    <property type="molecule type" value="Genomic_DNA"/>
</dbReference>
<reference evidence="10 11" key="1">
    <citation type="submission" date="2019-03" db="EMBL/GenBank/DDBJ databases">
        <title>Single cell metagenomics reveals metabolic interactions within the superorganism composed of flagellate Streblomastix strix and complex community of Bacteroidetes bacteria on its surface.</title>
        <authorList>
            <person name="Treitli S.C."/>
            <person name="Kolisko M."/>
            <person name="Husnik F."/>
            <person name="Keeling P."/>
            <person name="Hampl V."/>
        </authorList>
    </citation>
    <scope>NUCLEOTIDE SEQUENCE [LARGE SCALE GENOMIC DNA]</scope>
    <source>
        <strain evidence="10">St1</strain>
    </source>
</reference>
<protein>
    <submittedName>
        <fullName evidence="10">L-rhamnose-proton symporter</fullName>
    </submittedName>
</protein>
<accession>A0A5M8NW82</accession>
<evidence type="ECO:0000256" key="2">
    <source>
        <dbReference type="ARBA" id="ARBA00022475"/>
    </source>
</evidence>
<keyword evidence="3" id="KW-0997">Cell inner membrane</keyword>
<evidence type="ECO:0000256" key="4">
    <source>
        <dbReference type="ARBA" id="ARBA00022597"/>
    </source>
</evidence>
<feature type="transmembrane region" description="Helical" evidence="9">
    <location>
        <begin position="6"/>
        <end position="26"/>
    </location>
</feature>
<organism evidence="10 11">
    <name type="scientific">Candidatus Ordinivivax streblomastigis</name>
    <dbReference type="NCBI Taxonomy" id="2540710"/>
    <lineage>
        <taxon>Bacteria</taxon>
        <taxon>Pseudomonadati</taxon>
        <taxon>Bacteroidota</taxon>
        <taxon>Bacteroidia</taxon>
        <taxon>Bacteroidales</taxon>
        <taxon>Candidatus Ordinivivax</taxon>
    </lineage>
</organism>
<evidence type="ECO:0000313" key="11">
    <source>
        <dbReference type="Proteomes" id="UP000324575"/>
    </source>
</evidence>
<feature type="transmembrane region" description="Helical" evidence="9">
    <location>
        <begin position="321"/>
        <end position="340"/>
    </location>
</feature>
<evidence type="ECO:0000256" key="7">
    <source>
        <dbReference type="ARBA" id="ARBA00022989"/>
    </source>
</evidence>
<feature type="transmembrane region" description="Helical" evidence="9">
    <location>
        <begin position="218"/>
        <end position="240"/>
    </location>
</feature>
<dbReference type="GO" id="GO:0016020">
    <property type="term" value="C:membrane"/>
    <property type="evidence" value="ECO:0007669"/>
    <property type="project" value="InterPro"/>
</dbReference>
<evidence type="ECO:0000256" key="1">
    <source>
        <dbReference type="ARBA" id="ARBA00022448"/>
    </source>
</evidence>
<dbReference type="GO" id="GO:0015293">
    <property type="term" value="F:symporter activity"/>
    <property type="evidence" value="ECO:0007669"/>
    <property type="project" value="UniProtKB-KW"/>
</dbReference>
<feature type="transmembrane region" description="Helical" evidence="9">
    <location>
        <begin position="177"/>
        <end position="195"/>
    </location>
</feature>
<keyword evidence="2" id="KW-1003">Cell membrane</keyword>
<evidence type="ECO:0000256" key="8">
    <source>
        <dbReference type="ARBA" id="ARBA00023136"/>
    </source>
</evidence>
<keyword evidence="4" id="KW-0762">Sugar transport</keyword>
<dbReference type="GO" id="GO:0015153">
    <property type="term" value="F:rhamnose transmembrane transporter activity"/>
    <property type="evidence" value="ECO:0007669"/>
    <property type="project" value="InterPro"/>
</dbReference>
<keyword evidence="1" id="KW-0813">Transport</keyword>
<feature type="transmembrane region" description="Helical" evidence="9">
    <location>
        <begin position="133"/>
        <end position="156"/>
    </location>
</feature>
<feature type="transmembrane region" description="Helical" evidence="9">
    <location>
        <begin position="289"/>
        <end position="309"/>
    </location>
</feature>
<feature type="transmembrane region" description="Helical" evidence="9">
    <location>
        <begin position="101"/>
        <end position="121"/>
    </location>
</feature>
<keyword evidence="6" id="KW-0769">Symport</keyword>
<proteinExistence type="predicted"/>
<sequence length="345" mass="37632">MNLIVLYGVLFIALGAFMSGSFAIPFDKIKNWQWENYWIIYCLFGYIIVPGAICLLFVPNIMALTEQVPLHTLRSIFLLGVVYGTANITFGLSLRYLGFALGYALSLGLMMAIGTLVPPLINGRLAGMFEGNGGAILVAGVLISLVGIAISGYAGFLKSSQVETNKGVNKEFNIRKGIAVAVFNGIAGSSVALGLEQGIPVAEAAIANGADPLFQDSVVFLILYSGSFLTSLIWCLYLAVKNKSVKNFVQSRGHALWKNYIACALAGFLWFITFLFFGMGKSKMDDFSFVAWGILMSMTIVCATFWGLYRKEWKNVSKKTYLLMWIGLIILVLASFLIGISTNTN</sequence>